<comment type="subcellular location">
    <subcellularLocation>
        <location evidence="1">Membrane</location>
        <topology evidence="1">Multi-pass membrane protein</topology>
    </subcellularLocation>
</comment>
<keyword evidence="4 6" id="KW-1133">Transmembrane helix</keyword>
<gene>
    <name evidence="7" type="ORF">TRAPUB_1631</name>
</gene>
<dbReference type="SUPFAM" id="SSF103473">
    <property type="entry name" value="MFS general substrate transporter"/>
    <property type="match status" value="1"/>
</dbReference>
<evidence type="ECO:0000313" key="7">
    <source>
        <dbReference type="EMBL" id="OJT07535.1"/>
    </source>
</evidence>
<name>A0A1M2VIW2_TRAPU</name>
<organism evidence="7 8">
    <name type="scientific">Trametes pubescens</name>
    <name type="common">White-rot fungus</name>
    <dbReference type="NCBI Taxonomy" id="154538"/>
    <lineage>
        <taxon>Eukaryota</taxon>
        <taxon>Fungi</taxon>
        <taxon>Dikarya</taxon>
        <taxon>Basidiomycota</taxon>
        <taxon>Agaricomycotina</taxon>
        <taxon>Agaricomycetes</taxon>
        <taxon>Polyporales</taxon>
        <taxon>Polyporaceae</taxon>
        <taxon>Trametes</taxon>
    </lineage>
</organism>
<keyword evidence="8" id="KW-1185">Reference proteome</keyword>
<evidence type="ECO:0008006" key="9">
    <source>
        <dbReference type="Google" id="ProtNLM"/>
    </source>
</evidence>
<dbReference type="Gene3D" id="1.20.1720.10">
    <property type="entry name" value="Multidrug resistance protein D"/>
    <property type="match status" value="1"/>
</dbReference>
<reference evidence="7 8" key="1">
    <citation type="submission" date="2016-10" db="EMBL/GenBank/DDBJ databases">
        <title>Genome sequence of the basidiomycete white-rot fungus Trametes pubescens.</title>
        <authorList>
            <person name="Makela M.R."/>
            <person name="Granchi Z."/>
            <person name="Peng M."/>
            <person name="De Vries R.P."/>
            <person name="Grigoriev I."/>
            <person name="Riley R."/>
            <person name="Hilden K."/>
        </authorList>
    </citation>
    <scope>NUCLEOTIDE SEQUENCE [LARGE SCALE GENOMIC DNA]</scope>
    <source>
        <strain evidence="7 8">FBCC735</strain>
    </source>
</reference>
<accession>A0A1M2VIW2</accession>
<keyword evidence="3 6" id="KW-0812">Transmembrane</keyword>
<keyword evidence="2" id="KW-0813">Transport</keyword>
<dbReference type="OMA" id="RTRKWII"/>
<evidence type="ECO:0000256" key="1">
    <source>
        <dbReference type="ARBA" id="ARBA00004141"/>
    </source>
</evidence>
<dbReference type="PANTHER" id="PTHR23502:SF132">
    <property type="entry name" value="POLYAMINE TRANSPORTER 2-RELATED"/>
    <property type="match status" value="1"/>
</dbReference>
<evidence type="ECO:0000256" key="3">
    <source>
        <dbReference type="ARBA" id="ARBA00022692"/>
    </source>
</evidence>
<dbReference type="OrthoDB" id="9986881at2759"/>
<dbReference type="STRING" id="154538.A0A1M2VIW2"/>
<protein>
    <recommendedName>
        <fullName evidence="9">Major facilitator superfamily (MFS) profile domain-containing protein</fullName>
    </recommendedName>
</protein>
<dbReference type="PANTHER" id="PTHR23502">
    <property type="entry name" value="MAJOR FACILITATOR SUPERFAMILY"/>
    <property type="match status" value="1"/>
</dbReference>
<evidence type="ECO:0000313" key="8">
    <source>
        <dbReference type="Proteomes" id="UP000184267"/>
    </source>
</evidence>
<keyword evidence="5 6" id="KW-0472">Membrane</keyword>
<evidence type="ECO:0000256" key="2">
    <source>
        <dbReference type="ARBA" id="ARBA00022448"/>
    </source>
</evidence>
<dbReference type="AlphaFoldDB" id="A0A1M2VIW2"/>
<evidence type="ECO:0000256" key="6">
    <source>
        <dbReference type="SAM" id="Phobius"/>
    </source>
</evidence>
<dbReference type="EMBL" id="MNAD01001170">
    <property type="protein sequence ID" value="OJT07535.1"/>
    <property type="molecule type" value="Genomic_DNA"/>
</dbReference>
<comment type="caution">
    <text evidence="7">The sequence shown here is derived from an EMBL/GenBank/DDBJ whole genome shotgun (WGS) entry which is preliminary data.</text>
</comment>
<evidence type="ECO:0000256" key="4">
    <source>
        <dbReference type="ARBA" id="ARBA00022989"/>
    </source>
</evidence>
<feature type="transmembrane region" description="Helical" evidence="6">
    <location>
        <begin position="84"/>
        <end position="102"/>
    </location>
</feature>
<dbReference type="InterPro" id="IPR036259">
    <property type="entry name" value="MFS_trans_sf"/>
</dbReference>
<dbReference type="GO" id="GO:0022857">
    <property type="term" value="F:transmembrane transporter activity"/>
    <property type="evidence" value="ECO:0007669"/>
    <property type="project" value="TreeGrafter"/>
</dbReference>
<proteinExistence type="predicted"/>
<sequence length="103" mass="11285">MSPSSPPTIIASPPEGKQESEFVVFERDDVDDPHQWSRRKKRSTVALACLYAFCAVFGSAIYAPGEEEIREKYGVSADVSSTGLTMYVLGFGIAPLIWGRLAQ</sequence>
<dbReference type="GO" id="GO:0005886">
    <property type="term" value="C:plasma membrane"/>
    <property type="evidence" value="ECO:0007669"/>
    <property type="project" value="TreeGrafter"/>
</dbReference>
<evidence type="ECO:0000256" key="5">
    <source>
        <dbReference type="ARBA" id="ARBA00023136"/>
    </source>
</evidence>
<feature type="transmembrane region" description="Helical" evidence="6">
    <location>
        <begin position="45"/>
        <end position="64"/>
    </location>
</feature>
<dbReference type="Proteomes" id="UP000184267">
    <property type="component" value="Unassembled WGS sequence"/>
</dbReference>